<dbReference type="SUPFAM" id="SSF51645">
    <property type="entry name" value="Malate synthase G"/>
    <property type="match status" value="1"/>
</dbReference>
<dbReference type="InterPro" id="IPR048356">
    <property type="entry name" value="MS_N"/>
</dbReference>
<reference evidence="11" key="1">
    <citation type="submission" date="2021-02" db="EMBL/GenBank/DDBJ databases">
        <authorList>
            <person name="Nowell W R."/>
        </authorList>
    </citation>
    <scope>NUCLEOTIDE SEQUENCE</scope>
</reference>
<evidence type="ECO:0000256" key="2">
    <source>
        <dbReference type="ARBA" id="ARBA00012636"/>
    </source>
</evidence>
<gene>
    <name evidence="11" type="ORF">TMI583_LOCUS10619</name>
</gene>
<feature type="domain" description="Malate synthase TIM barrel" evidence="8">
    <location>
        <begin position="148"/>
        <end position="402"/>
    </location>
</feature>
<evidence type="ECO:0000259" key="9">
    <source>
        <dbReference type="Pfam" id="PF20656"/>
    </source>
</evidence>
<protein>
    <recommendedName>
        <fullName evidence="2">malate synthase</fullName>
        <ecNumber evidence="2">2.3.3.9</ecNumber>
    </recommendedName>
</protein>
<dbReference type="GO" id="GO:0005782">
    <property type="term" value="C:peroxisomal matrix"/>
    <property type="evidence" value="ECO:0007669"/>
    <property type="project" value="TreeGrafter"/>
</dbReference>
<dbReference type="PANTHER" id="PTHR42902:SF1">
    <property type="entry name" value="MALATE SYNTHASE 1-RELATED"/>
    <property type="match status" value="1"/>
</dbReference>
<evidence type="ECO:0000259" key="8">
    <source>
        <dbReference type="Pfam" id="PF01274"/>
    </source>
</evidence>
<comment type="similarity">
    <text evidence="1">Belongs to the malate synthase family.</text>
</comment>
<dbReference type="Proteomes" id="UP000682733">
    <property type="component" value="Unassembled WGS sequence"/>
</dbReference>
<organism evidence="11 12">
    <name type="scientific">Didymodactylos carnosus</name>
    <dbReference type="NCBI Taxonomy" id="1234261"/>
    <lineage>
        <taxon>Eukaryota</taxon>
        <taxon>Metazoa</taxon>
        <taxon>Spiralia</taxon>
        <taxon>Gnathifera</taxon>
        <taxon>Rotifera</taxon>
        <taxon>Eurotatoria</taxon>
        <taxon>Bdelloidea</taxon>
        <taxon>Philodinida</taxon>
        <taxon>Philodinidae</taxon>
        <taxon>Didymodactylos</taxon>
    </lineage>
</organism>
<evidence type="ECO:0000256" key="4">
    <source>
        <dbReference type="ARBA" id="ARBA00022532"/>
    </source>
</evidence>
<evidence type="ECO:0000256" key="3">
    <source>
        <dbReference type="ARBA" id="ARBA00022435"/>
    </source>
</evidence>
<dbReference type="GO" id="GO:0006097">
    <property type="term" value="P:glyoxylate cycle"/>
    <property type="evidence" value="ECO:0007669"/>
    <property type="project" value="UniProtKB-KW"/>
</dbReference>
<dbReference type="FunFam" id="1.20.1220.12:FF:000001">
    <property type="entry name" value="Malate synthase"/>
    <property type="match status" value="1"/>
</dbReference>
<dbReference type="CDD" id="cd00727">
    <property type="entry name" value="malate_synt_A"/>
    <property type="match status" value="1"/>
</dbReference>
<keyword evidence="3" id="KW-0329">Glyoxylate bypass</keyword>
<dbReference type="PIRSF" id="PIRSF001363">
    <property type="entry name" value="Malate_synth"/>
    <property type="match status" value="1"/>
</dbReference>
<dbReference type="NCBIfam" id="TIGR01344">
    <property type="entry name" value="malate_syn_A"/>
    <property type="match status" value="1"/>
</dbReference>
<accession>A0A8S2I169</accession>
<dbReference type="AlphaFoldDB" id="A0A8S2I169"/>
<evidence type="ECO:0000259" key="10">
    <source>
        <dbReference type="Pfam" id="PF20659"/>
    </source>
</evidence>
<dbReference type="Pfam" id="PF01274">
    <property type="entry name" value="MS_TIM-barrel"/>
    <property type="match status" value="1"/>
</dbReference>
<dbReference type="InterPro" id="IPR006252">
    <property type="entry name" value="Malate_synthA"/>
</dbReference>
<evidence type="ECO:0000313" key="11">
    <source>
        <dbReference type="EMBL" id="CAF3698493.1"/>
    </source>
</evidence>
<dbReference type="FunFam" id="3.20.20.360:FF:000001">
    <property type="entry name" value="Malate synthase"/>
    <property type="match status" value="1"/>
</dbReference>
<dbReference type="InterPro" id="IPR044856">
    <property type="entry name" value="Malate_synth_C_sf"/>
</dbReference>
<evidence type="ECO:0000256" key="1">
    <source>
        <dbReference type="ARBA" id="ARBA00006394"/>
    </source>
</evidence>
<evidence type="ECO:0000256" key="6">
    <source>
        <dbReference type="ARBA" id="ARBA00047918"/>
    </source>
</evidence>
<dbReference type="InterPro" id="IPR048355">
    <property type="entry name" value="MS_C"/>
</dbReference>
<dbReference type="EC" id="2.3.3.9" evidence="2"/>
<feature type="domain" description="Malate synthase N-terminal" evidence="9">
    <location>
        <begin position="5"/>
        <end position="55"/>
    </location>
</feature>
<dbReference type="InterPro" id="IPR001465">
    <property type="entry name" value="Malate_synthase_TIM"/>
</dbReference>
<dbReference type="Gene3D" id="3.20.20.360">
    <property type="entry name" value="Malate synthase, domain 3"/>
    <property type="match status" value="1"/>
</dbReference>
<keyword evidence="5" id="KW-0808">Transferase</keyword>
<comment type="catalytic activity">
    <reaction evidence="6">
        <text>glyoxylate + acetyl-CoA + H2O = (S)-malate + CoA + H(+)</text>
        <dbReference type="Rhea" id="RHEA:18181"/>
        <dbReference type="ChEBI" id="CHEBI:15377"/>
        <dbReference type="ChEBI" id="CHEBI:15378"/>
        <dbReference type="ChEBI" id="CHEBI:15589"/>
        <dbReference type="ChEBI" id="CHEBI:36655"/>
        <dbReference type="ChEBI" id="CHEBI:57287"/>
        <dbReference type="ChEBI" id="CHEBI:57288"/>
        <dbReference type="EC" id="2.3.3.9"/>
    </reaction>
</comment>
<feature type="active site" description="Proton acceptor" evidence="7">
    <location>
        <position position="152"/>
    </location>
</feature>
<dbReference type="EMBL" id="CAJOBA010003960">
    <property type="protein sequence ID" value="CAF3698493.1"/>
    <property type="molecule type" value="Genomic_DNA"/>
</dbReference>
<dbReference type="Pfam" id="PF20656">
    <property type="entry name" value="MS_N"/>
    <property type="match status" value="1"/>
</dbReference>
<dbReference type="Gene3D" id="1.20.1220.12">
    <property type="entry name" value="Malate synthase, domain III"/>
    <property type="match status" value="1"/>
</dbReference>
<evidence type="ECO:0000256" key="5">
    <source>
        <dbReference type="ARBA" id="ARBA00022679"/>
    </source>
</evidence>
<dbReference type="InterPro" id="IPR046363">
    <property type="entry name" value="MS_N_TIM-barrel_dom"/>
</dbReference>
<dbReference type="Pfam" id="PF20659">
    <property type="entry name" value="MS_C"/>
    <property type="match status" value="1"/>
</dbReference>
<proteinExistence type="inferred from homology"/>
<feature type="active site" description="Proton donor" evidence="7">
    <location>
        <position position="445"/>
    </location>
</feature>
<dbReference type="GO" id="GO:0004474">
    <property type="term" value="F:malate synthase activity"/>
    <property type="evidence" value="ECO:0007669"/>
    <property type="project" value="UniProtKB-EC"/>
</dbReference>
<dbReference type="GO" id="GO:0006099">
    <property type="term" value="P:tricarboxylic acid cycle"/>
    <property type="evidence" value="ECO:0007669"/>
    <property type="project" value="UniProtKB-KW"/>
</dbReference>
<dbReference type="PANTHER" id="PTHR42902">
    <property type="entry name" value="MALATE SYNTHASE"/>
    <property type="match status" value="1"/>
</dbReference>
<evidence type="ECO:0000256" key="7">
    <source>
        <dbReference type="PIRSR" id="PIRSR001363-1"/>
    </source>
</evidence>
<comment type="caution">
    <text evidence="11">The sequence shown here is derived from an EMBL/GenBank/DDBJ whole genome shotgun (WGS) entry which is preliminary data.</text>
</comment>
<sequence length="536" mass="61840">MSAKTINHILTPEAIEFLKSLHLKFNSERQNLLQKRLEREKEFENGVLPNFLPKSKDILSDWKVASTPTDLEDRRVEITGPVERKMICNALNSGANVFMADFEDSLSPTWTNIIDGQINLYDAVRRTISFTSSKGKTYKLTDEKSLATLVVRPRGWHLNEIHFSVDDGEKNLEPISASLFDFGLYFFHNVHELLKRGSGPYFYLPKLENHLEARLWNNVFNYAQDKLNIKRGTIRATILIETILAAYEMEEILFELKEQTTAMSYHASGLNAGRWDYLFSCIKKFPRQFVWPDRQYLTMTLPFMRTYTHLLVDTCHKHQAHAIGGMSAFIPTRKDFQINEVAFAKVRDDKQRESEDGFDGTWVAHPDLVQVAKGIFDRALNGKLNQKHHQRTNIILNTKDLFNFHVPEGKISEQGLRNNINVALQYIQNWIHGTGAVAINNLMEDAATAEISRAQIWQWIQHQTKLCDNGKIITKELYQEYCAEEIKKLEEHISYSKAKMILDELVLNDSFIPFLTLIAYKYLDSNTDIGSLRSSI</sequence>
<feature type="domain" description="Malate synthase C-terminal" evidence="10">
    <location>
        <begin position="411"/>
        <end position="522"/>
    </location>
</feature>
<name>A0A8S2I169_9BILA</name>
<keyword evidence="4" id="KW-0816">Tricarboxylic acid cycle</keyword>
<evidence type="ECO:0000313" key="12">
    <source>
        <dbReference type="Proteomes" id="UP000682733"/>
    </source>
</evidence>
<dbReference type="InterPro" id="IPR011076">
    <property type="entry name" value="Malate_synth_sf"/>
</dbReference>